<protein>
    <submittedName>
        <fullName evidence="5">TetR/AcrR family transcriptional regulator</fullName>
    </submittedName>
</protein>
<evidence type="ECO:0000256" key="1">
    <source>
        <dbReference type="ARBA" id="ARBA00023125"/>
    </source>
</evidence>
<reference evidence="5 6" key="1">
    <citation type="submission" date="2024-09" db="EMBL/GenBank/DDBJ databases">
        <title>The Natural Products Discovery Center: Release of the First 8490 Sequenced Strains for Exploring Actinobacteria Biosynthetic Diversity.</title>
        <authorList>
            <person name="Kalkreuter E."/>
            <person name="Kautsar S.A."/>
            <person name="Yang D."/>
            <person name="Bader C.D."/>
            <person name="Teijaro C.N."/>
            <person name="Fluegel L."/>
            <person name="Davis C.M."/>
            <person name="Simpson J.R."/>
            <person name="Lauterbach L."/>
            <person name="Steele A.D."/>
            <person name="Gui C."/>
            <person name="Meng S."/>
            <person name="Li G."/>
            <person name="Viehrig K."/>
            <person name="Ye F."/>
            <person name="Su P."/>
            <person name="Kiefer A.F."/>
            <person name="Nichols A."/>
            <person name="Cepeda A.J."/>
            <person name="Yan W."/>
            <person name="Fan B."/>
            <person name="Jiang Y."/>
            <person name="Adhikari A."/>
            <person name="Zheng C.-J."/>
            <person name="Schuster L."/>
            <person name="Cowan T.M."/>
            <person name="Smanski M.J."/>
            <person name="Chevrette M.G."/>
            <person name="De Carvalho L.P.S."/>
            <person name="Shen B."/>
        </authorList>
    </citation>
    <scope>NUCLEOTIDE SEQUENCE [LARGE SCALE GENOMIC DNA]</scope>
    <source>
        <strain evidence="5 6">NPDC058753</strain>
    </source>
</reference>
<feature type="DNA-binding region" description="H-T-H motif" evidence="2">
    <location>
        <begin position="34"/>
        <end position="53"/>
    </location>
</feature>
<gene>
    <name evidence="5" type="ORF">ACFW6T_11755</name>
</gene>
<evidence type="ECO:0000259" key="4">
    <source>
        <dbReference type="PROSITE" id="PS50977"/>
    </source>
</evidence>
<dbReference type="EMBL" id="JBHYPX010000018">
    <property type="protein sequence ID" value="MFE1352652.1"/>
    <property type="molecule type" value="Genomic_DNA"/>
</dbReference>
<dbReference type="Proteomes" id="UP001599542">
    <property type="component" value="Unassembled WGS sequence"/>
</dbReference>
<dbReference type="PROSITE" id="PS50977">
    <property type="entry name" value="HTH_TETR_2"/>
    <property type="match status" value="1"/>
</dbReference>
<dbReference type="InterPro" id="IPR009057">
    <property type="entry name" value="Homeodomain-like_sf"/>
</dbReference>
<evidence type="ECO:0000256" key="2">
    <source>
        <dbReference type="PROSITE-ProRule" id="PRU00335"/>
    </source>
</evidence>
<accession>A0ABW6GIR9</accession>
<feature type="region of interest" description="Disordered" evidence="3">
    <location>
        <begin position="104"/>
        <end position="132"/>
    </location>
</feature>
<feature type="compositionally biased region" description="Low complexity" evidence="3">
    <location>
        <begin position="121"/>
        <end position="132"/>
    </location>
</feature>
<dbReference type="SUPFAM" id="SSF46689">
    <property type="entry name" value="Homeodomain-like"/>
    <property type="match status" value="1"/>
</dbReference>
<comment type="caution">
    <text evidence="5">The sequence shown here is derived from an EMBL/GenBank/DDBJ whole genome shotgun (WGS) entry which is preliminary data.</text>
</comment>
<evidence type="ECO:0000313" key="6">
    <source>
        <dbReference type="Proteomes" id="UP001599542"/>
    </source>
</evidence>
<keyword evidence="1 2" id="KW-0238">DNA-binding</keyword>
<name>A0ABW6GIR9_9ACTN</name>
<keyword evidence="6" id="KW-1185">Reference proteome</keyword>
<dbReference type="RefSeq" id="WP_380319332.1">
    <property type="nucleotide sequence ID" value="NZ_JBHYPW010000008.1"/>
</dbReference>
<proteinExistence type="predicted"/>
<organism evidence="5 6">
    <name type="scientific">Kitasatospora phosalacinea</name>
    <dbReference type="NCBI Taxonomy" id="2065"/>
    <lineage>
        <taxon>Bacteria</taxon>
        <taxon>Bacillati</taxon>
        <taxon>Actinomycetota</taxon>
        <taxon>Actinomycetes</taxon>
        <taxon>Kitasatosporales</taxon>
        <taxon>Streptomycetaceae</taxon>
        <taxon>Kitasatospora</taxon>
    </lineage>
</organism>
<feature type="domain" description="HTH tetR-type" evidence="4">
    <location>
        <begin position="11"/>
        <end position="71"/>
    </location>
</feature>
<dbReference type="Gene3D" id="1.10.357.10">
    <property type="entry name" value="Tetracycline Repressor, domain 2"/>
    <property type="match status" value="1"/>
</dbReference>
<dbReference type="Pfam" id="PF00440">
    <property type="entry name" value="TetR_N"/>
    <property type="match status" value="1"/>
</dbReference>
<evidence type="ECO:0000256" key="3">
    <source>
        <dbReference type="SAM" id="MobiDB-lite"/>
    </source>
</evidence>
<dbReference type="InterPro" id="IPR001647">
    <property type="entry name" value="HTH_TetR"/>
</dbReference>
<sequence length="132" mass="14334">MERRPVVRRSPGRRARFLAVAAARFHRDGHHRVSTAETAAEVGTTAPALYRHFRNEPELLLRAVEPGLHAVCAATASGGAAELAEVALERREFGTFWRRCDGSCGRPSGNPRARRARRASRPGGRCSPPAAA</sequence>
<evidence type="ECO:0000313" key="5">
    <source>
        <dbReference type="EMBL" id="MFE1352652.1"/>
    </source>
</evidence>